<dbReference type="GO" id="GO:0019213">
    <property type="term" value="F:deacetylase activity"/>
    <property type="evidence" value="ECO:0007669"/>
    <property type="project" value="TreeGrafter"/>
</dbReference>
<keyword evidence="2" id="KW-0479">Metal-binding</keyword>
<keyword evidence="7" id="KW-1185">Reference proteome</keyword>
<gene>
    <name evidence="6" type="ORF">HNR45_000232</name>
</gene>
<dbReference type="Gene3D" id="3.20.20.370">
    <property type="entry name" value="Glycoside hydrolase/deacetylase"/>
    <property type="match status" value="1"/>
</dbReference>
<comment type="cofactor">
    <cofactor evidence="1">
        <name>Mg(2+)</name>
        <dbReference type="ChEBI" id="CHEBI:18420"/>
    </cofactor>
</comment>
<dbReference type="RefSeq" id="WP_159821894.1">
    <property type="nucleotide sequence ID" value="NZ_CABWNB010000001.1"/>
</dbReference>
<dbReference type="GeneID" id="93485522"/>
<keyword evidence="5" id="KW-0119">Carbohydrate metabolism</keyword>
<dbReference type="GO" id="GO:0005975">
    <property type="term" value="P:carbohydrate metabolic process"/>
    <property type="evidence" value="ECO:0007669"/>
    <property type="project" value="InterPro"/>
</dbReference>
<evidence type="ECO:0000256" key="3">
    <source>
        <dbReference type="ARBA" id="ARBA00022801"/>
    </source>
</evidence>
<dbReference type="Proteomes" id="UP000591941">
    <property type="component" value="Unassembled WGS sequence"/>
</dbReference>
<evidence type="ECO:0000313" key="6">
    <source>
        <dbReference type="EMBL" id="MBB6477210.1"/>
    </source>
</evidence>
<proteinExistence type="predicted"/>
<dbReference type="InterPro" id="IPR006879">
    <property type="entry name" value="YdjC-like"/>
</dbReference>
<keyword evidence="4" id="KW-0460">Magnesium</keyword>
<accession>A0A841R297</accession>
<dbReference type="InterPro" id="IPR011330">
    <property type="entry name" value="Glyco_hydro/deAcase_b/a-brl"/>
</dbReference>
<dbReference type="Pfam" id="PF04794">
    <property type="entry name" value="YdjC"/>
    <property type="match status" value="1"/>
</dbReference>
<evidence type="ECO:0000256" key="1">
    <source>
        <dbReference type="ARBA" id="ARBA00001946"/>
    </source>
</evidence>
<dbReference type="OrthoDB" id="9774177at2"/>
<protein>
    <submittedName>
        <fullName evidence="6">Hopanoid biosynthesis associated protein HpnK</fullName>
    </submittedName>
</protein>
<evidence type="ECO:0000313" key="7">
    <source>
        <dbReference type="Proteomes" id="UP000591941"/>
    </source>
</evidence>
<dbReference type="EMBL" id="JACHHI010000001">
    <property type="protein sequence ID" value="MBB6477210.1"/>
    <property type="molecule type" value="Genomic_DNA"/>
</dbReference>
<dbReference type="AlphaFoldDB" id="A0A841R297"/>
<evidence type="ECO:0000256" key="2">
    <source>
        <dbReference type="ARBA" id="ARBA00022723"/>
    </source>
</evidence>
<evidence type="ECO:0000256" key="5">
    <source>
        <dbReference type="ARBA" id="ARBA00023277"/>
    </source>
</evidence>
<dbReference type="GO" id="GO:0046872">
    <property type="term" value="F:metal ion binding"/>
    <property type="evidence" value="ECO:0007669"/>
    <property type="project" value="UniProtKB-KW"/>
</dbReference>
<organism evidence="6 7">
    <name type="scientific">Negativicoccus succinicivorans</name>
    <dbReference type="NCBI Taxonomy" id="620903"/>
    <lineage>
        <taxon>Bacteria</taxon>
        <taxon>Bacillati</taxon>
        <taxon>Bacillota</taxon>
        <taxon>Negativicutes</taxon>
        <taxon>Veillonellales</taxon>
        <taxon>Veillonellaceae</taxon>
        <taxon>Negativicoccus</taxon>
    </lineage>
</organism>
<reference evidence="6 7" key="1">
    <citation type="submission" date="2020-08" db="EMBL/GenBank/DDBJ databases">
        <title>Genomic Encyclopedia of Type Strains, Phase IV (KMG-IV): sequencing the most valuable type-strain genomes for metagenomic binning, comparative biology and taxonomic classification.</title>
        <authorList>
            <person name="Goeker M."/>
        </authorList>
    </citation>
    <scope>NUCLEOTIDE SEQUENCE [LARGE SCALE GENOMIC DNA]</scope>
    <source>
        <strain evidence="6 7">DSM 21255</strain>
    </source>
</reference>
<dbReference type="GO" id="GO:0016787">
    <property type="term" value="F:hydrolase activity"/>
    <property type="evidence" value="ECO:0007669"/>
    <property type="project" value="UniProtKB-KW"/>
</dbReference>
<sequence length="283" mass="31583">MKFLIVNADDFGLHPSVNEAIARGFQNGIITSTTLLAGGAAFEDAIAVAETLPRLGVGIHTALVGGIDPVADPAEVKSLLDENGKLLADYGEFIRRDLAGEIDYNDVYRELSAQFAKIAGTKLTITHVDGHQHLHVWPRVLPIVLTLCEKYHIRAMRIPAENIRYGKHLADWRRLFGKTGLTVLANRARRKIRAAGMATTEHFWGMMDGGHLTERKLLQLFPQLRDGFHELMCHPGSSNLHLGAQYGWEYNWEKEYQALTSPNVYELLMHEGIHRINFGVIGA</sequence>
<dbReference type="PANTHER" id="PTHR31609:SF1">
    <property type="entry name" value="CARBOHYDRATE DEACETYLASE"/>
    <property type="match status" value="1"/>
</dbReference>
<comment type="caution">
    <text evidence="6">The sequence shown here is derived from an EMBL/GenBank/DDBJ whole genome shotgun (WGS) entry which is preliminary data.</text>
</comment>
<evidence type="ECO:0000256" key="4">
    <source>
        <dbReference type="ARBA" id="ARBA00022842"/>
    </source>
</evidence>
<name>A0A841R297_9FIRM</name>
<dbReference type="CDD" id="cd10808">
    <property type="entry name" value="YdjC"/>
    <property type="match status" value="1"/>
</dbReference>
<dbReference type="PANTHER" id="PTHR31609">
    <property type="entry name" value="YDJC DEACETYLASE FAMILY MEMBER"/>
    <property type="match status" value="1"/>
</dbReference>
<keyword evidence="3" id="KW-0378">Hydrolase</keyword>
<dbReference type="SUPFAM" id="SSF88713">
    <property type="entry name" value="Glycoside hydrolase/deacetylase"/>
    <property type="match status" value="1"/>
</dbReference>